<organism evidence="3">
    <name type="scientific">Micromonas pusilla (strain CCMP1545)</name>
    <name type="common">Picoplanktonic green alga</name>
    <dbReference type="NCBI Taxonomy" id="564608"/>
    <lineage>
        <taxon>Eukaryota</taxon>
        <taxon>Viridiplantae</taxon>
        <taxon>Chlorophyta</taxon>
        <taxon>Mamiellophyceae</taxon>
        <taxon>Mamiellales</taxon>
        <taxon>Mamiellaceae</taxon>
        <taxon>Micromonas</taxon>
    </lineage>
</organism>
<dbReference type="Proteomes" id="UP000001876">
    <property type="component" value="Unassembled WGS sequence"/>
</dbReference>
<reference evidence="2 3" key="1">
    <citation type="journal article" date="2009" name="Science">
        <title>Green evolution and dynamic adaptations revealed by genomes of the marine picoeukaryotes Micromonas.</title>
        <authorList>
            <person name="Worden A.Z."/>
            <person name="Lee J.H."/>
            <person name="Mock T."/>
            <person name="Rouze P."/>
            <person name="Simmons M.P."/>
            <person name="Aerts A.L."/>
            <person name="Allen A.E."/>
            <person name="Cuvelier M.L."/>
            <person name="Derelle E."/>
            <person name="Everett M.V."/>
            <person name="Foulon E."/>
            <person name="Grimwood J."/>
            <person name="Gundlach H."/>
            <person name="Henrissat B."/>
            <person name="Napoli C."/>
            <person name="McDonald S.M."/>
            <person name="Parker M.S."/>
            <person name="Rombauts S."/>
            <person name="Salamov A."/>
            <person name="Von Dassow P."/>
            <person name="Badger J.H."/>
            <person name="Coutinho P.M."/>
            <person name="Demir E."/>
            <person name="Dubchak I."/>
            <person name="Gentemann C."/>
            <person name="Eikrem W."/>
            <person name="Gready J.E."/>
            <person name="John U."/>
            <person name="Lanier W."/>
            <person name="Lindquist E.A."/>
            <person name="Lucas S."/>
            <person name="Mayer K.F."/>
            <person name="Moreau H."/>
            <person name="Not F."/>
            <person name="Otillar R."/>
            <person name="Panaud O."/>
            <person name="Pangilinan J."/>
            <person name="Paulsen I."/>
            <person name="Piegu B."/>
            <person name="Poliakov A."/>
            <person name="Robbens S."/>
            <person name="Schmutz J."/>
            <person name="Toulza E."/>
            <person name="Wyss T."/>
            <person name="Zelensky A."/>
            <person name="Zhou K."/>
            <person name="Armbrust E.V."/>
            <person name="Bhattacharya D."/>
            <person name="Goodenough U.W."/>
            <person name="Van de Peer Y."/>
            <person name="Grigoriev I.V."/>
        </authorList>
    </citation>
    <scope>NUCLEOTIDE SEQUENCE [LARGE SCALE GENOMIC DNA]</scope>
    <source>
        <strain evidence="2 3">CCMP1545</strain>
    </source>
</reference>
<evidence type="ECO:0000313" key="3">
    <source>
        <dbReference type="Proteomes" id="UP000001876"/>
    </source>
</evidence>
<proteinExistence type="predicted"/>
<keyword evidence="3" id="KW-1185">Reference proteome</keyword>
<accession>C1N4F7</accession>
<dbReference type="KEGG" id="mpp:MICPUCDRAFT_52540"/>
<feature type="compositionally biased region" description="Gly residues" evidence="1">
    <location>
        <begin position="514"/>
        <end position="531"/>
    </location>
</feature>
<protein>
    <submittedName>
        <fullName evidence="2">Predicted protein</fullName>
    </submittedName>
</protein>
<gene>
    <name evidence="2" type="ORF">MICPUCDRAFT_52540</name>
</gene>
<feature type="region of interest" description="Disordered" evidence="1">
    <location>
        <begin position="247"/>
        <end position="291"/>
    </location>
</feature>
<feature type="region of interest" description="Disordered" evidence="1">
    <location>
        <begin position="169"/>
        <end position="206"/>
    </location>
</feature>
<evidence type="ECO:0000313" key="2">
    <source>
        <dbReference type="EMBL" id="EEH52930.1"/>
    </source>
</evidence>
<feature type="region of interest" description="Disordered" evidence="1">
    <location>
        <begin position="505"/>
        <end position="533"/>
    </location>
</feature>
<dbReference type="AlphaFoldDB" id="C1N4F7"/>
<sequence length="576" mass="59572">MPPSPPRPLRGADVSACTPLVLVLDAAADEGAESLLLSHHPSRRGVVATDAIARALKGLLLATTSLTRSMVAQDVEVIALGVGDGGGDADDADAAATTTTTATTTSTRTRRRAVMKAGCRAVHDDGLVAVLFDGEDVPDALAARATKECVDALTFARGESSAWMRELRDARDARRRRASESSSSTTTTTTSTTTATTATTAARWSTSATEFFEKTSRGSDVELALHAALAAIVPRLRGVGGDARASFELSGDCDGDDGDEVLKERRSPRERGRMGTSHGDGDDETADPDDPDVAASRAVVRRALCEAETSTPPLADRLRLDAAGRSFEDLKPGAIFSDRTPVATHATASHAKLVAFHCGVVGGVFDRVAAGEGEGVAGGMAEVIPCWVPTGVPTGVPSDDHRGWTRRFLLATSVDARNVMCLLLTPSSARDDDDAWTPSDADVAHAVAGARAALEKARDAIARVAAAEAARRAKASDERYRVAAFARDAARKLALAAGCDARDARDTRDARASRGGGGGGAGGGERGGGELGMVRPSGRRLASCAEVEFLVGGEGEGEGGAWIRARVDLDAGGRVA</sequence>
<feature type="compositionally biased region" description="Acidic residues" evidence="1">
    <location>
        <begin position="281"/>
        <end position="291"/>
    </location>
</feature>
<evidence type="ECO:0000256" key="1">
    <source>
        <dbReference type="SAM" id="MobiDB-lite"/>
    </source>
</evidence>
<dbReference type="GeneID" id="9688222"/>
<dbReference type="RefSeq" id="XP_003062991.1">
    <property type="nucleotide sequence ID" value="XM_003062945.1"/>
</dbReference>
<feature type="compositionally biased region" description="Basic and acidic residues" evidence="1">
    <location>
        <begin position="260"/>
        <end position="273"/>
    </location>
</feature>
<feature type="compositionally biased region" description="Low complexity" evidence="1">
    <location>
        <begin position="180"/>
        <end position="206"/>
    </location>
</feature>
<dbReference type="EMBL" id="GG663747">
    <property type="protein sequence ID" value="EEH52930.1"/>
    <property type="molecule type" value="Genomic_DNA"/>
</dbReference>
<name>C1N4F7_MICPC</name>